<dbReference type="AlphaFoldDB" id="A0A194REW0"/>
<dbReference type="EMBL" id="KQ460325">
    <property type="protein sequence ID" value="KPJ15830.1"/>
    <property type="molecule type" value="Genomic_DNA"/>
</dbReference>
<keyword evidence="2" id="KW-0472">Membrane</keyword>
<protein>
    <submittedName>
        <fullName evidence="3">Uncharacterized protein</fullName>
    </submittedName>
</protein>
<gene>
    <name evidence="3" type="ORF">RR48_09753</name>
</gene>
<feature type="transmembrane region" description="Helical" evidence="2">
    <location>
        <begin position="355"/>
        <end position="376"/>
    </location>
</feature>
<sequence length="721" mass="82259">MAPRMRRFRRQMTPAIIVKELPTDTPLHTAFIVNRSAAVDVVLVFVLCGTLSYCQMLPNVGTVLYSNEDKTKNKWTRDDIAMLQARWYSQHLIPPLDTSDEINEEYIKRLLTYFRDIYKTIKNVSPDPQINDIITTAVSDTLGGYLKQWLLPITKFAFYSGTVSKKSAMRMFSFYDDVRKYLDTDGSSWSAPNVRILKSVAINIAPPPTFTSSGSGNSPCDNLVYYEKDDKGLKIPLPSVTWSNTSSIMFLPLKNQSFMFLNAPESGTVLFQYYDTAKSCLRSIKMADEEEFNKRFQTWLINTVLPHLNDENLYFGLDSVLCLVNKTKELSKMTDFYEKPAKSKDVHFHFASKKVVIVTIILFLEICWCIPAMIYIKCSRKKERKRRGRSCLHVCVSRKEKSMTTESFIEENSMQFNRPNNEGSGGKRELFPKVLRYSDLGIQHEPSQKTACVTRTTYPEPDDNPGSTKSHVKTDCNTNQKESKYCFDCTSNPTIYTSTSKALRSSIYSTTKKLVAAKTVTLFRNSKTNNYSDIAEKDTDDHRILCPTRTAYKETPVKFKEPVKYNTFIRPKKSKNITILDKKESNKTVRNNYANRSMKGHVYNDRAPFERGQTKSKKNTLTQKGAKKYAGKPHGGIKLERQEPEITDVSEITDKNKPEITLNQMSCNRTSELVVVGTSINIKEAPDINNTNSGNVAEKLKKDIMKDNLLNMIESEGKLTI</sequence>
<keyword evidence="4" id="KW-1185">Reference proteome</keyword>
<keyword evidence="2" id="KW-0812">Transmembrane</keyword>
<organism evidence="3 4">
    <name type="scientific">Papilio machaon</name>
    <name type="common">Old World swallowtail butterfly</name>
    <dbReference type="NCBI Taxonomy" id="76193"/>
    <lineage>
        <taxon>Eukaryota</taxon>
        <taxon>Metazoa</taxon>
        <taxon>Ecdysozoa</taxon>
        <taxon>Arthropoda</taxon>
        <taxon>Hexapoda</taxon>
        <taxon>Insecta</taxon>
        <taxon>Pterygota</taxon>
        <taxon>Neoptera</taxon>
        <taxon>Endopterygota</taxon>
        <taxon>Lepidoptera</taxon>
        <taxon>Glossata</taxon>
        <taxon>Ditrysia</taxon>
        <taxon>Papilionoidea</taxon>
        <taxon>Papilionidae</taxon>
        <taxon>Papilioninae</taxon>
        <taxon>Papilio</taxon>
    </lineage>
</organism>
<proteinExistence type="predicted"/>
<evidence type="ECO:0000256" key="1">
    <source>
        <dbReference type="SAM" id="MobiDB-lite"/>
    </source>
</evidence>
<name>A0A194REW0_PAPMA</name>
<dbReference type="Proteomes" id="UP000053240">
    <property type="component" value="Unassembled WGS sequence"/>
</dbReference>
<dbReference type="InParanoid" id="A0A194REW0"/>
<dbReference type="STRING" id="76193.A0A194REW0"/>
<evidence type="ECO:0000313" key="3">
    <source>
        <dbReference type="EMBL" id="KPJ15830.1"/>
    </source>
</evidence>
<evidence type="ECO:0000256" key="2">
    <source>
        <dbReference type="SAM" id="Phobius"/>
    </source>
</evidence>
<evidence type="ECO:0000313" key="4">
    <source>
        <dbReference type="Proteomes" id="UP000053240"/>
    </source>
</evidence>
<keyword evidence="2" id="KW-1133">Transmembrane helix</keyword>
<feature type="region of interest" description="Disordered" evidence="1">
    <location>
        <begin position="612"/>
        <end position="635"/>
    </location>
</feature>
<reference evidence="3 4" key="1">
    <citation type="journal article" date="2015" name="Nat. Commun.">
        <title>Outbred genome sequencing and CRISPR/Cas9 gene editing in butterflies.</title>
        <authorList>
            <person name="Li X."/>
            <person name="Fan D."/>
            <person name="Zhang W."/>
            <person name="Liu G."/>
            <person name="Zhang L."/>
            <person name="Zhao L."/>
            <person name="Fang X."/>
            <person name="Chen L."/>
            <person name="Dong Y."/>
            <person name="Chen Y."/>
            <person name="Ding Y."/>
            <person name="Zhao R."/>
            <person name="Feng M."/>
            <person name="Zhu Y."/>
            <person name="Feng Y."/>
            <person name="Jiang X."/>
            <person name="Zhu D."/>
            <person name="Xiang H."/>
            <person name="Feng X."/>
            <person name="Li S."/>
            <person name="Wang J."/>
            <person name="Zhang G."/>
            <person name="Kronforst M.R."/>
            <person name="Wang W."/>
        </authorList>
    </citation>
    <scope>NUCLEOTIDE SEQUENCE [LARGE SCALE GENOMIC DNA]</scope>
    <source>
        <strain evidence="3">Ya'a_city_454_Pm</strain>
        <tissue evidence="3">Whole body</tissue>
    </source>
</reference>
<accession>A0A194REW0</accession>